<evidence type="ECO:0000313" key="2">
    <source>
        <dbReference type="Proteomes" id="UP000005239"/>
    </source>
</evidence>
<dbReference type="Proteomes" id="UP000005239">
    <property type="component" value="Unassembled WGS sequence"/>
</dbReference>
<sequence>MHRRCLDDIKTPIYVTLRRISGAAMPQFRVNLAMAGNESFRYGFDIERAFVLDFSMKYQMLTPFFHSLFNPVVQYLLIFESKTMMKDIRIFYILTHLSVVLIEWILFFGLRLYVFNPFGVAYCEGPLCTRGIDKQILLIILGMPIMLIVSPFIMLMARMHQMFVPVDSVWHFSRRTQLILAIALNVLVFANAAGICMFGRDCDESERLMQEPELVWLYARGGTLFLFGPPGQPQYFKWELMLLLISILVITPFLYLFTADSIRILKSETTQANARRMLIVFFFQCFGSFCCYILPLSIMLSFMIIDSTFVPGAMLAFGRCFFLILFQLNGFQFSMFFIFKNPTPLLKNCQNSSHFLLASKKHCLHAFPIIRSRFLQLLYEEHVPPNNFALEIEELRQKSVSTDPNEHYTTLRLWHRSGILYRFLDEVPTLHAYGYVPHISPYHSIFACFREQINAEGDTISLSLILGEWIFYYAMRVYPMNPYAALYCEGPLCSAGIDKQILAPFLALPTLLVTSFFIALMARMHQMFLPNDHLCKLSSRQVILPVTCKSYSFKMLLVSAIYLARSAQLSLLVLMNSLLITDGVGFGYFYRDHDDSAQLLLKPEMNWIVNRGGTMFIFGTPGDLQHFKWELLLLGLTIGLIFPVLSFVTIHAMITIKQTTTKLSSSTQAMALRMFRVFLVQALGAVICSTIPMGLMWSTMIIDSTSIPAWLIAPSRFLFLIIFTLNGPQFCIFFIVKNPAHKKIFIEGLKRALICRHTSKYADQKSPVSIAPSKFS</sequence>
<dbReference type="PANTHER" id="PTHR45830:SF15">
    <property type="entry name" value="SERPENTINE RECEPTOR, CLASS I"/>
    <property type="match status" value="1"/>
</dbReference>
<name>A0A2A6BKN4_PRIPA</name>
<dbReference type="AlphaFoldDB" id="A0A2A6BKN4"/>
<accession>A0A2A6BKN4</accession>
<dbReference type="EnsemblMetazoa" id="PPA24368.1">
    <property type="protein sequence ID" value="PPA24368.1"/>
    <property type="gene ID" value="WBGene00113922"/>
</dbReference>
<dbReference type="InterPro" id="IPR019422">
    <property type="entry name" value="7TM_GPCR_serpentine_rcpt_Srh"/>
</dbReference>
<dbReference type="Pfam" id="PF10318">
    <property type="entry name" value="7TM_GPCR_Srh"/>
    <property type="match status" value="1"/>
</dbReference>
<accession>A0A8R1YLP0</accession>
<reference evidence="2" key="1">
    <citation type="journal article" date="2008" name="Nat. Genet.">
        <title>The Pristionchus pacificus genome provides a unique perspective on nematode lifestyle and parasitism.</title>
        <authorList>
            <person name="Dieterich C."/>
            <person name="Clifton S.W."/>
            <person name="Schuster L.N."/>
            <person name="Chinwalla A."/>
            <person name="Delehaunty K."/>
            <person name="Dinkelacker I."/>
            <person name="Fulton L."/>
            <person name="Fulton R."/>
            <person name="Godfrey J."/>
            <person name="Minx P."/>
            <person name="Mitreva M."/>
            <person name="Roeseler W."/>
            <person name="Tian H."/>
            <person name="Witte H."/>
            <person name="Yang S.P."/>
            <person name="Wilson R.K."/>
            <person name="Sommer R.J."/>
        </authorList>
    </citation>
    <scope>NUCLEOTIDE SEQUENCE [LARGE SCALE GENOMIC DNA]</scope>
    <source>
        <strain evidence="2">PS312</strain>
    </source>
</reference>
<organism evidence="1 2">
    <name type="scientific">Pristionchus pacificus</name>
    <name type="common">Parasitic nematode worm</name>
    <dbReference type="NCBI Taxonomy" id="54126"/>
    <lineage>
        <taxon>Eukaryota</taxon>
        <taxon>Metazoa</taxon>
        <taxon>Ecdysozoa</taxon>
        <taxon>Nematoda</taxon>
        <taxon>Chromadorea</taxon>
        <taxon>Rhabditida</taxon>
        <taxon>Rhabditina</taxon>
        <taxon>Diplogasteromorpha</taxon>
        <taxon>Diplogasteroidea</taxon>
        <taxon>Neodiplogasteridae</taxon>
        <taxon>Pristionchus</taxon>
    </lineage>
</organism>
<gene>
    <name evidence="1" type="primary">WBGene00113922</name>
</gene>
<evidence type="ECO:0000313" key="1">
    <source>
        <dbReference type="EnsemblMetazoa" id="PPA24368.1"/>
    </source>
</evidence>
<keyword evidence="2" id="KW-1185">Reference proteome</keyword>
<dbReference type="PANTHER" id="PTHR45830">
    <property type="entry name" value="SERPENTINE RECEPTOR, CLASS I"/>
    <property type="match status" value="1"/>
</dbReference>
<proteinExistence type="predicted"/>
<protein>
    <submittedName>
        <fullName evidence="1">G protein-coupled receptor</fullName>
    </submittedName>
</protein>
<reference evidence="1" key="2">
    <citation type="submission" date="2022-06" db="UniProtKB">
        <authorList>
            <consortium name="EnsemblMetazoa"/>
        </authorList>
    </citation>
    <scope>IDENTIFICATION</scope>
    <source>
        <strain evidence="1">PS312</strain>
    </source>
</reference>